<evidence type="ECO:0000256" key="2">
    <source>
        <dbReference type="ARBA" id="ARBA00022617"/>
    </source>
</evidence>
<dbReference type="Pfam" id="PF13442">
    <property type="entry name" value="Cytochrome_CBB3"/>
    <property type="match status" value="1"/>
</dbReference>
<keyword evidence="5 6" id="KW-0408">Iron</keyword>
<keyword evidence="4" id="KW-0249">Electron transport</keyword>
<evidence type="ECO:0000313" key="11">
    <source>
        <dbReference type="Proteomes" id="UP001595967"/>
    </source>
</evidence>
<dbReference type="Proteomes" id="UP001595967">
    <property type="component" value="Unassembled WGS sequence"/>
</dbReference>
<dbReference type="Gene3D" id="1.10.760.10">
    <property type="entry name" value="Cytochrome c-like domain"/>
    <property type="match status" value="1"/>
</dbReference>
<keyword evidence="11" id="KW-1185">Reference proteome</keyword>
<keyword evidence="3 6" id="KW-0479">Metal-binding</keyword>
<dbReference type="InterPro" id="IPR009056">
    <property type="entry name" value="Cyt_c-like_dom"/>
</dbReference>
<evidence type="ECO:0000256" key="7">
    <source>
        <dbReference type="SAM" id="MobiDB-lite"/>
    </source>
</evidence>
<feature type="region of interest" description="Disordered" evidence="7">
    <location>
        <begin position="41"/>
        <end position="67"/>
    </location>
</feature>
<dbReference type="PANTHER" id="PTHR40942">
    <property type="match status" value="1"/>
</dbReference>
<evidence type="ECO:0000259" key="9">
    <source>
        <dbReference type="PROSITE" id="PS51007"/>
    </source>
</evidence>
<dbReference type="PANTHER" id="PTHR40942:SF4">
    <property type="entry name" value="CYTOCHROME C5"/>
    <property type="match status" value="1"/>
</dbReference>
<evidence type="ECO:0000256" key="8">
    <source>
        <dbReference type="SAM" id="SignalP"/>
    </source>
</evidence>
<dbReference type="PROSITE" id="PS51007">
    <property type="entry name" value="CYTC"/>
    <property type="match status" value="1"/>
</dbReference>
<gene>
    <name evidence="10" type="ORF">ACFO3A_11880</name>
</gene>
<dbReference type="EMBL" id="JBHSEW010000010">
    <property type="protein sequence ID" value="MFC4622910.1"/>
    <property type="molecule type" value="Genomic_DNA"/>
</dbReference>
<evidence type="ECO:0000313" key="10">
    <source>
        <dbReference type="EMBL" id="MFC4622910.1"/>
    </source>
</evidence>
<dbReference type="InterPro" id="IPR036909">
    <property type="entry name" value="Cyt_c-like_dom_sf"/>
</dbReference>
<dbReference type="RefSeq" id="WP_377726575.1">
    <property type="nucleotide sequence ID" value="NZ_JBHSEW010000010.1"/>
</dbReference>
<keyword evidence="2 6" id="KW-0349">Heme</keyword>
<sequence>MKKLPFAVAISAALLLAACGKEAPQASAPAAEAPKVEAPAAEAPKVEAPAAAAAPAAEAPKAEATASVDGKSIYGKTCAMCHAAGVAGAPKPGDKEAWGPRIAQGNDTMYKHALEGFTGDHGMMPARGGNPKLTDEEVKAAVDFMVGQSV</sequence>
<evidence type="ECO:0000256" key="1">
    <source>
        <dbReference type="ARBA" id="ARBA00022448"/>
    </source>
</evidence>
<reference evidence="11" key="1">
    <citation type="journal article" date="2019" name="Int. J. Syst. Evol. Microbiol.">
        <title>The Global Catalogue of Microorganisms (GCM) 10K type strain sequencing project: providing services to taxonomists for standard genome sequencing and annotation.</title>
        <authorList>
            <consortium name="The Broad Institute Genomics Platform"/>
            <consortium name="The Broad Institute Genome Sequencing Center for Infectious Disease"/>
            <person name="Wu L."/>
            <person name="Ma J."/>
        </authorList>
    </citation>
    <scope>NUCLEOTIDE SEQUENCE [LARGE SCALE GENOMIC DNA]</scope>
    <source>
        <strain evidence="11">JCM 11650</strain>
    </source>
</reference>
<accession>A0ABV9H1P1</accession>
<evidence type="ECO:0000256" key="5">
    <source>
        <dbReference type="ARBA" id="ARBA00023004"/>
    </source>
</evidence>
<name>A0ABV9H1P1_9BURK</name>
<comment type="caution">
    <text evidence="10">The sequence shown here is derived from an EMBL/GenBank/DDBJ whole genome shotgun (WGS) entry which is preliminary data.</text>
</comment>
<evidence type="ECO:0000256" key="4">
    <source>
        <dbReference type="ARBA" id="ARBA00022982"/>
    </source>
</evidence>
<keyword evidence="8" id="KW-0732">Signal</keyword>
<dbReference type="SUPFAM" id="SSF46626">
    <property type="entry name" value="Cytochrome c"/>
    <property type="match status" value="1"/>
</dbReference>
<dbReference type="PROSITE" id="PS51257">
    <property type="entry name" value="PROKAR_LIPOPROTEIN"/>
    <property type="match status" value="1"/>
</dbReference>
<feature type="domain" description="Cytochrome c" evidence="9">
    <location>
        <begin position="65"/>
        <end position="149"/>
    </location>
</feature>
<dbReference type="PRINTS" id="PR00607">
    <property type="entry name" value="CYTCHROMECIE"/>
</dbReference>
<protein>
    <submittedName>
        <fullName evidence="10">C-type cytochrome</fullName>
    </submittedName>
</protein>
<proteinExistence type="predicted"/>
<organism evidence="10 11">
    <name type="scientific">Comamonas nitrativorans</name>
    <dbReference type="NCBI Taxonomy" id="108437"/>
    <lineage>
        <taxon>Bacteria</taxon>
        <taxon>Pseudomonadati</taxon>
        <taxon>Pseudomonadota</taxon>
        <taxon>Betaproteobacteria</taxon>
        <taxon>Burkholderiales</taxon>
        <taxon>Comamonadaceae</taxon>
        <taxon>Comamonas</taxon>
    </lineage>
</organism>
<evidence type="ECO:0000256" key="6">
    <source>
        <dbReference type="PROSITE-ProRule" id="PRU00433"/>
    </source>
</evidence>
<feature type="signal peptide" evidence="8">
    <location>
        <begin position="1"/>
        <end position="17"/>
    </location>
</feature>
<dbReference type="InterPro" id="IPR002323">
    <property type="entry name" value="Cyt_CIE"/>
</dbReference>
<evidence type="ECO:0000256" key="3">
    <source>
        <dbReference type="ARBA" id="ARBA00022723"/>
    </source>
</evidence>
<keyword evidence="1" id="KW-0813">Transport</keyword>
<feature type="chain" id="PRO_5047225041" evidence="8">
    <location>
        <begin position="18"/>
        <end position="150"/>
    </location>
</feature>
<feature type="compositionally biased region" description="Low complexity" evidence="7">
    <location>
        <begin position="41"/>
        <end position="64"/>
    </location>
</feature>